<organism evidence="1">
    <name type="scientific">virus sp. ctFlR8</name>
    <dbReference type="NCBI Taxonomy" id="2825811"/>
    <lineage>
        <taxon>Viruses</taxon>
    </lineage>
</organism>
<proteinExistence type="predicted"/>
<name>A0A8S5RN36_9VIRU</name>
<sequence>MIHCNYYSHLAIFFYANLRRYKLWQQPEFLL</sequence>
<accession>A0A8S5RN36</accession>
<reference evidence="1" key="1">
    <citation type="journal article" date="2021" name="Proc. Natl. Acad. Sci. U.S.A.">
        <title>A Catalog of Tens of Thousands of Viruses from Human Metagenomes Reveals Hidden Associations with Chronic Diseases.</title>
        <authorList>
            <person name="Tisza M.J."/>
            <person name="Buck C.B."/>
        </authorList>
    </citation>
    <scope>NUCLEOTIDE SEQUENCE</scope>
    <source>
        <strain evidence="1">CtFlR8</strain>
    </source>
</reference>
<dbReference type="EMBL" id="BK059128">
    <property type="protein sequence ID" value="DAE32742.1"/>
    <property type="molecule type" value="Genomic_DNA"/>
</dbReference>
<protein>
    <submittedName>
        <fullName evidence="1">Uncharacterized protein</fullName>
    </submittedName>
</protein>
<evidence type="ECO:0000313" key="1">
    <source>
        <dbReference type="EMBL" id="DAE32742.1"/>
    </source>
</evidence>